<reference evidence="2 3" key="1">
    <citation type="submission" date="2019-08" db="EMBL/GenBank/DDBJ databases">
        <title>Parahaliea maris sp. nov., isolated from the surface seawater.</title>
        <authorList>
            <person name="Liu Y."/>
        </authorList>
    </citation>
    <scope>NUCLEOTIDE SEQUENCE [LARGE SCALE GENOMIC DNA]</scope>
    <source>
        <strain evidence="2 3">S2-26</strain>
    </source>
</reference>
<name>A0A5C8ZXW7_9GAMM</name>
<dbReference type="RefSeq" id="WP_148063368.1">
    <property type="nucleotide sequence ID" value="NZ_VRYZ01000002.1"/>
</dbReference>
<organism evidence="2 3">
    <name type="scientific">Parahaliea aestuarii</name>
    <dbReference type="NCBI Taxonomy" id="1852021"/>
    <lineage>
        <taxon>Bacteria</taxon>
        <taxon>Pseudomonadati</taxon>
        <taxon>Pseudomonadota</taxon>
        <taxon>Gammaproteobacteria</taxon>
        <taxon>Cellvibrionales</taxon>
        <taxon>Halieaceae</taxon>
        <taxon>Parahaliea</taxon>
    </lineage>
</organism>
<feature type="region of interest" description="Disordered" evidence="1">
    <location>
        <begin position="67"/>
        <end position="233"/>
    </location>
</feature>
<accession>A0A5C8ZXW7</accession>
<dbReference type="AlphaFoldDB" id="A0A5C8ZXW7"/>
<feature type="compositionally biased region" description="Basic and acidic residues" evidence="1">
    <location>
        <begin position="144"/>
        <end position="160"/>
    </location>
</feature>
<gene>
    <name evidence="2" type="ORF">FVW59_06260</name>
</gene>
<proteinExistence type="predicted"/>
<feature type="compositionally biased region" description="Low complexity" evidence="1">
    <location>
        <begin position="100"/>
        <end position="126"/>
    </location>
</feature>
<dbReference type="OrthoDB" id="6402943at2"/>
<keyword evidence="3" id="KW-1185">Reference proteome</keyword>
<sequence>MEQLYNVYFAGEALPGQDENAVRQRLQGLFKADEATLQRLFSGKPQLIKRECDKATALKYKQAMEKAGAKPVIRRHAAEPAPAQRTSAPAQEQRPRTMAERVAALASAAPSQAGRTAPPSAAAPAASDDDSGDKGLALSPPRSEVLRPQERRQFVPRDVDTSALSLTGSGTRLSDPEPEPPPAPDTGHLSVAASGETIPNLPRYAAPLNPDTSAIDLAPAGSDFSDCAPPPAPAPALDLAGLDLAPSGSDLLDGKYRSSAAAAAPDTSHLALEKP</sequence>
<feature type="compositionally biased region" description="Polar residues" evidence="1">
    <location>
        <begin position="162"/>
        <end position="172"/>
    </location>
</feature>
<evidence type="ECO:0000313" key="2">
    <source>
        <dbReference type="EMBL" id="TXS93433.1"/>
    </source>
</evidence>
<evidence type="ECO:0000256" key="1">
    <source>
        <dbReference type="SAM" id="MobiDB-lite"/>
    </source>
</evidence>
<protein>
    <submittedName>
        <fullName evidence="2">Uncharacterized protein</fullName>
    </submittedName>
</protein>
<dbReference type="EMBL" id="VRYZ01000002">
    <property type="protein sequence ID" value="TXS93433.1"/>
    <property type="molecule type" value="Genomic_DNA"/>
</dbReference>
<comment type="caution">
    <text evidence="2">The sequence shown here is derived from an EMBL/GenBank/DDBJ whole genome shotgun (WGS) entry which is preliminary data.</text>
</comment>
<dbReference type="Proteomes" id="UP000321933">
    <property type="component" value="Unassembled WGS sequence"/>
</dbReference>
<evidence type="ECO:0000313" key="3">
    <source>
        <dbReference type="Proteomes" id="UP000321933"/>
    </source>
</evidence>